<dbReference type="GO" id="GO:0000160">
    <property type="term" value="P:phosphorelay signal transduction system"/>
    <property type="evidence" value="ECO:0007669"/>
    <property type="project" value="InterPro"/>
</dbReference>
<evidence type="ECO:0000313" key="8">
    <source>
        <dbReference type="EMBL" id="EAR21892.1"/>
    </source>
</evidence>
<dbReference type="RefSeq" id="WP_005000501.1">
    <property type="nucleotide sequence ID" value="NZ_CH672427.1"/>
</dbReference>
<dbReference type="InterPro" id="IPR001789">
    <property type="entry name" value="Sig_transdc_resp-reg_receiver"/>
</dbReference>
<evidence type="ECO:0000256" key="3">
    <source>
        <dbReference type="ARBA" id="ARBA00023125"/>
    </source>
</evidence>
<dbReference type="InterPro" id="IPR039420">
    <property type="entry name" value="WalR-like"/>
</dbReference>
<evidence type="ECO:0000313" key="9">
    <source>
        <dbReference type="Proteomes" id="UP000003374"/>
    </source>
</evidence>
<dbReference type="SUPFAM" id="SSF52172">
    <property type="entry name" value="CheY-like"/>
    <property type="match status" value="1"/>
</dbReference>
<dbReference type="CDD" id="cd06170">
    <property type="entry name" value="LuxR_C_like"/>
    <property type="match status" value="1"/>
</dbReference>
<dbReference type="InterPro" id="IPR000792">
    <property type="entry name" value="Tscrpt_reg_LuxR_C"/>
</dbReference>
<dbReference type="HOGENOM" id="CLU_000445_90_1_6"/>
<dbReference type="GO" id="GO:0006355">
    <property type="term" value="P:regulation of DNA-templated transcription"/>
    <property type="evidence" value="ECO:0007669"/>
    <property type="project" value="InterPro"/>
</dbReference>
<dbReference type="GO" id="GO:0003677">
    <property type="term" value="F:DNA binding"/>
    <property type="evidence" value="ECO:0007669"/>
    <property type="project" value="UniProtKB-KW"/>
</dbReference>
<evidence type="ECO:0000259" key="6">
    <source>
        <dbReference type="PROSITE" id="PS50043"/>
    </source>
</evidence>
<dbReference type="STRING" id="314278.NB231_05876"/>
<dbReference type="Proteomes" id="UP000003374">
    <property type="component" value="Unassembled WGS sequence"/>
</dbReference>
<dbReference type="PANTHER" id="PTHR43214:SF41">
    <property type="entry name" value="NITRATE_NITRITE RESPONSE REGULATOR PROTEIN NARP"/>
    <property type="match status" value="1"/>
</dbReference>
<name>A4BQP2_9GAMM</name>
<dbReference type="AlphaFoldDB" id="A4BQP2"/>
<feature type="modified residue" description="4-aspartylphosphate" evidence="5">
    <location>
        <position position="74"/>
    </location>
</feature>
<feature type="domain" description="Response regulatory" evidence="7">
    <location>
        <begin position="23"/>
        <end position="138"/>
    </location>
</feature>
<dbReference type="PROSITE" id="PS50110">
    <property type="entry name" value="RESPONSE_REGULATORY"/>
    <property type="match status" value="1"/>
</dbReference>
<dbReference type="InterPro" id="IPR058245">
    <property type="entry name" value="NreC/VraR/RcsB-like_REC"/>
</dbReference>
<dbReference type="SUPFAM" id="SSF46894">
    <property type="entry name" value="C-terminal effector domain of the bipartite response regulators"/>
    <property type="match status" value="1"/>
</dbReference>
<sequence length="245" mass="27133">MPNPPTRTKQTRQKTYNIKKPLRILLADDHALVRAGLRKLLEQIPAVEIVGEAANGLEACRLARSLNPDLVLMDISMTVLNGVEATAQLLKSSDAQVLILSMYANSDYVQRALKAGARGYLLKEATNTELELAIESVRKGKIYLSPAVVTDVLDECLDYLGQTSKQEGGELEVLTPRQRQILQLIVEGNTNSDIADLLHLSIKTVEAHRSELMHRLDIHDVPSLVRYAMRMGIIPPERPIDEPAA</sequence>
<reference evidence="8 9" key="1">
    <citation type="submission" date="2006-02" db="EMBL/GenBank/DDBJ databases">
        <authorList>
            <person name="Waterbury J."/>
            <person name="Ferriera S."/>
            <person name="Johnson J."/>
            <person name="Kravitz S."/>
            <person name="Halpern A."/>
            <person name="Remington K."/>
            <person name="Beeson K."/>
            <person name="Tran B."/>
            <person name="Rogers Y.-H."/>
            <person name="Friedman R."/>
            <person name="Venter J.C."/>
        </authorList>
    </citation>
    <scope>NUCLEOTIDE SEQUENCE [LARGE SCALE GENOMIC DNA]</scope>
    <source>
        <strain evidence="8 9">Nb-231</strain>
    </source>
</reference>
<feature type="domain" description="HTH luxR-type" evidence="6">
    <location>
        <begin position="167"/>
        <end position="232"/>
    </location>
</feature>
<keyword evidence="4" id="KW-0804">Transcription</keyword>
<comment type="caution">
    <text evidence="8">The sequence shown here is derived from an EMBL/GenBank/DDBJ whole genome shotgun (WGS) entry which is preliminary data.</text>
</comment>
<dbReference type="SMART" id="SM00448">
    <property type="entry name" value="REC"/>
    <property type="match status" value="1"/>
</dbReference>
<gene>
    <name evidence="8" type="ORF">NB231_05876</name>
</gene>
<dbReference type="Gene3D" id="3.40.50.2300">
    <property type="match status" value="1"/>
</dbReference>
<dbReference type="eggNOG" id="COG2197">
    <property type="taxonomic scope" value="Bacteria"/>
</dbReference>
<evidence type="ECO:0000256" key="5">
    <source>
        <dbReference type="PROSITE-ProRule" id="PRU00169"/>
    </source>
</evidence>
<dbReference type="EMBL" id="AAOF01000005">
    <property type="protein sequence ID" value="EAR21892.1"/>
    <property type="molecule type" value="Genomic_DNA"/>
</dbReference>
<dbReference type="InterPro" id="IPR016032">
    <property type="entry name" value="Sig_transdc_resp-reg_C-effctor"/>
</dbReference>
<keyword evidence="9" id="KW-1185">Reference proteome</keyword>
<dbReference type="Pfam" id="PF00196">
    <property type="entry name" value="GerE"/>
    <property type="match status" value="1"/>
</dbReference>
<organism evidence="8 9">
    <name type="scientific">Nitrococcus mobilis Nb-231</name>
    <dbReference type="NCBI Taxonomy" id="314278"/>
    <lineage>
        <taxon>Bacteria</taxon>
        <taxon>Pseudomonadati</taxon>
        <taxon>Pseudomonadota</taxon>
        <taxon>Gammaproteobacteria</taxon>
        <taxon>Chromatiales</taxon>
        <taxon>Ectothiorhodospiraceae</taxon>
        <taxon>Nitrococcus</taxon>
    </lineage>
</organism>
<dbReference type="Pfam" id="PF00072">
    <property type="entry name" value="Response_reg"/>
    <property type="match status" value="1"/>
</dbReference>
<protein>
    <submittedName>
        <fullName evidence="8">DNA-binding response regulator, LuxR family protein</fullName>
    </submittedName>
</protein>
<dbReference type="CDD" id="cd17535">
    <property type="entry name" value="REC_NarL-like"/>
    <property type="match status" value="1"/>
</dbReference>
<evidence type="ECO:0000259" key="7">
    <source>
        <dbReference type="PROSITE" id="PS50110"/>
    </source>
</evidence>
<dbReference type="PROSITE" id="PS50043">
    <property type="entry name" value="HTH_LUXR_2"/>
    <property type="match status" value="1"/>
</dbReference>
<keyword evidence="2" id="KW-0805">Transcription regulation</keyword>
<accession>A4BQP2</accession>
<evidence type="ECO:0000256" key="4">
    <source>
        <dbReference type="ARBA" id="ARBA00023163"/>
    </source>
</evidence>
<dbReference type="PANTHER" id="PTHR43214">
    <property type="entry name" value="TWO-COMPONENT RESPONSE REGULATOR"/>
    <property type="match status" value="1"/>
</dbReference>
<dbReference type="InterPro" id="IPR011006">
    <property type="entry name" value="CheY-like_superfamily"/>
</dbReference>
<dbReference type="SMART" id="SM00421">
    <property type="entry name" value="HTH_LUXR"/>
    <property type="match status" value="1"/>
</dbReference>
<dbReference type="OrthoDB" id="9796655at2"/>
<evidence type="ECO:0000256" key="2">
    <source>
        <dbReference type="ARBA" id="ARBA00023015"/>
    </source>
</evidence>
<dbReference type="PRINTS" id="PR00038">
    <property type="entry name" value="HTHLUXR"/>
</dbReference>
<evidence type="ECO:0000256" key="1">
    <source>
        <dbReference type="ARBA" id="ARBA00022553"/>
    </source>
</evidence>
<keyword evidence="1 5" id="KW-0597">Phosphoprotein</keyword>
<proteinExistence type="predicted"/>
<keyword evidence="3 8" id="KW-0238">DNA-binding</keyword>